<accession>A0AAW1CZE5</accession>
<comment type="caution">
    <text evidence="3">The sequence shown here is derived from an EMBL/GenBank/DDBJ whole genome shotgun (WGS) entry which is preliminary data.</text>
</comment>
<evidence type="ECO:0000256" key="1">
    <source>
        <dbReference type="SAM" id="MobiDB-lite"/>
    </source>
</evidence>
<feature type="region of interest" description="Disordered" evidence="1">
    <location>
        <begin position="243"/>
        <end position="278"/>
    </location>
</feature>
<dbReference type="InterPro" id="IPR051101">
    <property type="entry name" value="ZC3H12/N4BP1_RNase_Reg"/>
</dbReference>
<dbReference type="PANTHER" id="PTHR12876">
    <property type="entry name" value="N4BP1-RELATED"/>
    <property type="match status" value="1"/>
</dbReference>
<dbReference type="InterPro" id="IPR021869">
    <property type="entry name" value="RNase_Zc3h12_NYN"/>
</dbReference>
<dbReference type="GO" id="GO:0004521">
    <property type="term" value="F:RNA endonuclease activity"/>
    <property type="evidence" value="ECO:0007669"/>
    <property type="project" value="TreeGrafter"/>
</dbReference>
<dbReference type="Proteomes" id="UP001461498">
    <property type="component" value="Unassembled WGS sequence"/>
</dbReference>
<dbReference type="PANTHER" id="PTHR12876:SF35">
    <property type="entry name" value="LD08718P-RELATED"/>
    <property type="match status" value="1"/>
</dbReference>
<dbReference type="GO" id="GO:0003729">
    <property type="term" value="F:mRNA binding"/>
    <property type="evidence" value="ECO:0007669"/>
    <property type="project" value="TreeGrafter"/>
</dbReference>
<feature type="domain" description="RNase NYN" evidence="2">
    <location>
        <begin position="287"/>
        <end position="436"/>
    </location>
</feature>
<gene>
    <name evidence="3" type="ORF">O3M35_011678</name>
</gene>
<dbReference type="GO" id="GO:0005634">
    <property type="term" value="C:nucleus"/>
    <property type="evidence" value="ECO:0007669"/>
    <property type="project" value="TreeGrafter"/>
</dbReference>
<evidence type="ECO:0000313" key="4">
    <source>
        <dbReference type="Proteomes" id="UP001461498"/>
    </source>
</evidence>
<feature type="compositionally biased region" description="Polar residues" evidence="1">
    <location>
        <begin position="101"/>
        <end position="118"/>
    </location>
</feature>
<organism evidence="3 4">
    <name type="scientific">Rhynocoris fuscipes</name>
    <dbReference type="NCBI Taxonomy" id="488301"/>
    <lineage>
        <taxon>Eukaryota</taxon>
        <taxon>Metazoa</taxon>
        <taxon>Ecdysozoa</taxon>
        <taxon>Arthropoda</taxon>
        <taxon>Hexapoda</taxon>
        <taxon>Insecta</taxon>
        <taxon>Pterygota</taxon>
        <taxon>Neoptera</taxon>
        <taxon>Paraneoptera</taxon>
        <taxon>Hemiptera</taxon>
        <taxon>Heteroptera</taxon>
        <taxon>Panheteroptera</taxon>
        <taxon>Cimicomorpha</taxon>
        <taxon>Reduviidae</taxon>
        <taxon>Harpactorinae</taxon>
        <taxon>Harpactorini</taxon>
        <taxon>Rhynocoris</taxon>
    </lineage>
</organism>
<feature type="compositionally biased region" description="Polar residues" evidence="1">
    <location>
        <begin position="262"/>
        <end position="273"/>
    </location>
</feature>
<sequence length="442" mass="49560">MVLLMDVINLDDTGDTSESGLSFCHCTQSTPMSPRRNKPRRITRRVRKTLGKGRNKNKRALNGLVELLKAKTSTANQENTLCSTLNGAQLDLDKTIDNEETPSSSLCNRPCSSKNSTLSSEKKRKRSRSNNKSNKVVILDSDDDCVVVSDTIGKEEIEDIQDGDNSVLSLSDSSIIELSDSEDVGVVAGTVETAQTGWRNLKKTVNNLNISKQQSKFDFTNKKNLNVLRHKLRKMICTQNTLEDADNKLPGPSAKQPAPKSKSPTPSHSQSISYLPLDTDKSEKKGLRPIIIDGSNVAFGHGKDKFSSKGIEICIDFFLRRKHEEVRAFIPQFRRRHPSTTNFEILDKLETKGYLIYTPSRLVGNQRITSYDDRFIIEYAAKTGGIVISRDNFQDLLAENPAWSDTIKFRVLQYTFVGDMIMFPKDPLGRGGPTLDRFLMYD</sequence>
<evidence type="ECO:0000259" key="2">
    <source>
        <dbReference type="Pfam" id="PF11977"/>
    </source>
</evidence>
<dbReference type="GO" id="GO:0036464">
    <property type="term" value="C:cytoplasmic ribonucleoprotein granule"/>
    <property type="evidence" value="ECO:0007669"/>
    <property type="project" value="TreeGrafter"/>
</dbReference>
<dbReference type="Gene3D" id="3.40.50.11980">
    <property type="match status" value="1"/>
</dbReference>
<proteinExistence type="predicted"/>
<feature type="region of interest" description="Disordered" evidence="1">
    <location>
        <begin position="99"/>
        <end position="134"/>
    </location>
</feature>
<dbReference type="Pfam" id="PF11977">
    <property type="entry name" value="RNase_Zc3h12a"/>
    <property type="match status" value="1"/>
</dbReference>
<evidence type="ECO:0000313" key="3">
    <source>
        <dbReference type="EMBL" id="KAK9503024.1"/>
    </source>
</evidence>
<protein>
    <recommendedName>
        <fullName evidence="2">RNase NYN domain-containing protein</fullName>
    </recommendedName>
</protein>
<name>A0AAW1CZE5_9HEMI</name>
<dbReference type="AlphaFoldDB" id="A0AAW1CZE5"/>
<keyword evidence="4" id="KW-1185">Reference proteome</keyword>
<reference evidence="3 4" key="1">
    <citation type="submission" date="2022-12" db="EMBL/GenBank/DDBJ databases">
        <title>Chromosome-level genome assembly of true bugs.</title>
        <authorList>
            <person name="Ma L."/>
            <person name="Li H."/>
        </authorList>
    </citation>
    <scope>NUCLEOTIDE SEQUENCE [LARGE SCALE GENOMIC DNA]</scope>
    <source>
        <strain evidence="3">Lab_2022b</strain>
    </source>
</reference>
<dbReference type="FunFam" id="3.40.50.11980:FF:000001">
    <property type="entry name" value="ZC3H12A isoform 1"/>
    <property type="match status" value="1"/>
</dbReference>
<dbReference type="EMBL" id="JAPXFL010000008">
    <property type="protein sequence ID" value="KAK9503024.1"/>
    <property type="molecule type" value="Genomic_DNA"/>
</dbReference>
<dbReference type="CDD" id="cd18719">
    <property type="entry name" value="PIN_Zc3h12a-N4BP1-like"/>
    <property type="match status" value="1"/>
</dbReference>